<dbReference type="AlphaFoldDB" id="A0A1Y4L8F3"/>
<dbReference type="PANTHER" id="PTHR30087">
    <property type="entry name" value="INNER MEMBRANE PROTEIN"/>
    <property type="match status" value="1"/>
</dbReference>
<dbReference type="InterPro" id="IPR007553">
    <property type="entry name" value="2-thiour_desulf"/>
</dbReference>
<name>A0A1Y4L8F3_9FIRM</name>
<evidence type="ECO:0000313" key="2">
    <source>
        <dbReference type="Proteomes" id="UP000195897"/>
    </source>
</evidence>
<dbReference type="RefSeq" id="WP_016148992.1">
    <property type="nucleotide sequence ID" value="NZ_CABKSA010000003.1"/>
</dbReference>
<dbReference type="Pfam" id="PF04463">
    <property type="entry name" value="2-thiour_desulf"/>
    <property type="match status" value="1"/>
</dbReference>
<comment type="caution">
    <text evidence="1">The sequence shown here is derived from an EMBL/GenBank/DDBJ whole genome shotgun (WGS) entry which is preliminary data.</text>
</comment>
<sequence length="144" mass="15996">MNILVSACLLGMNCRYDGSHNYCPELEKLMEEHILIPVCPERRGGLDTPREPAERQGDRIIARDGTDVTDAYIRGAQETLRLAKEYDCRYAIFKERSPSCGAGVIYDGNFSHTRVPGDGMTTQLLRANGIIVLGESQISALLHK</sequence>
<protein>
    <submittedName>
        <fullName evidence="1">Purine-nucleoside phosphorylase</fullName>
    </submittedName>
</protein>
<gene>
    <name evidence="1" type="ORF">B5F17_07160</name>
</gene>
<dbReference type="EMBL" id="NFKK01000006">
    <property type="protein sequence ID" value="OUP53008.1"/>
    <property type="molecule type" value="Genomic_DNA"/>
</dbReference>
<reference evidence="2" key="1">
    <citation type="submission" date="2017-04" db="EMBL/GenBank/DDBJ databases">
        <title>Function of individual gut microbiota members based on whole genome sequencing of pure cultures obtained from chicken caecum.</title>
        <authorList>
            <person name="Medvecky M."/>
            <person name="Cejkova D."/>
            <person name="Polansky O."/>
            <person name="Karasova D."/>
            <person name="Kubasova T."/>
            <person name="Cizek A."/>
            <person name="Rychlik I."/>
        </authorList>
    </citation>
    <scope>NUCLEOTIDE SEQUENCE [LARGE SCALE GENOMIC DNA]</scope>
    <source>
        <strain evidence="2">An180</strain>
    </source>
</reference>
<dbReference type="PANTHER" id="PTHR30087:SF1">
    <property type="entry name" value="HYPOTHETICAL CYTOSOLIC PROTEIN"/>
    <property type="match status" value="1"/>
</dbReference>
<evidence type="ECO:0000313" key="1">
    <source>
        <dbReference type="EMBL" id="OUP53008.1"/>
    </source>
</evidence>
<dbReference type="Proteomes" id="UP000195897">
    <property type="component" value="Unassembled WGS sequence"/>
</dbReference>
<organism evidence="1 2">
    <name type="scientific">Butyricicoccus pullicaecorum</name>
    <dbReference type="NCBI Taxonomy" id="501571"/>
    <lineage>
        <taxon>Bacteria</taxon>
        <taxon>Bacillati</taxon>
        <taxon>Bacillota</taxon>
        <taxon>Clostridia</taxon>
        <taxon>Eubacteriales</taxon>
        <taxon>Butyricicoccaceae</taxon>
        <taxon>Butyricicoccus</taxon>
    </lineage>
</organism>
<accession>A0A1Y4L8F3</accession>
<proteinExistence type="predicted"/>